<proteinExistence type="predicted"/>
<evidence type="ECO:0000313" key="1">
    <source>
        <dbReference type="EMBL" id="SBW07719.1"/>
    </source>
</evidence>
<organism evidence="1">
    <name type="scientific">uncultured Alphaproteobacteria bacterium</name>
    <dbReference type="NCBI Taxonomy" id="91750"/>
    <lineage>
        <taxon>Bacteria</taxon>
        <taxon>Pseudomonadati</taxon>
        <taxon>Pseudomonadota</taxon>
        <taxon>Alphaproteobacteria</taxon>
        <taxon>environmental samples</taxon>
    </lineage>
</organism>
<sequence length="99" mass="11114">MGGCHAQAFLWPARAQNEALGHLVQYLFPCRMRRLRQSLREREGNLALLKLRQLGKDTLNRRAQVDLQHECSFRNGDGRCLVLSAQAAASSPHMAGENT</sequence>
<reference evidence="1" key="1">
    <citation type="submission" date="2016-04" db="EMBL/GenBank/DDBJ databases">
        <authorList>
            <person name="Evans L.H."/>
            <person name="Alamgir A."/>
            <person name="Owens N."/>
            <person name="Weber N.D."/>
            <person name="Virtaneva K."/>
            <person name="Barbian K."/>
            <person name="Babar A."/>
            <person name="Rosenke K."/>
        </authorList>
    </citation>
    <scope>NUCLEOTIDE SEQUENCE</scope>
    <source>
        <strain evidence="1">86</strain>
    </source>
</reference>
<protein>
    <submittedName>
        <fullName evidence="1">Uncharacterized protein</fullName>
    </submittedName>
</protein>
<accession>A0A212K7K1</accession>
<gene>
    <name evidence="1" type="ORF">KL86APRO_12277</name>
</gene>
<dbReference type="AlphaFoldDB" id="A0A212K7K1"/>
<dbReference type="EMBL" id="FLUO01000001">
    <property type="protein sequence ID" value="SBW07719.1"/>
    <property type="molecule type" value="Genomic_DNA"/>
</dbReference>
<name>A0A212K7K1_9PROT</name>